<dbReference type="OrthoDB" id="1049480at2"/>
<keyword evidence="1" id="KW-0472">Membrane</keyword>
<feature type="transmembrane region" description="Helical" evidence="1">
    <location>
        <begin position="228"/>
        <end position="254"/>
    </location>
</feature>
<sequence length="290" mass="32027">MITLFQQRDFGEKINATFTFIGREFKPFITSLLYIVGPLALATGITAGIYQSNILALNRSQGSELPFDTLARVFSPAYFLMVFFSILSNILVNLTTYSYMKLYHERSGGVLSVSDVWDEVRRHIVASLLFSFISFVAIAVASVFFLIPGLYVGVALSLGIVVLVFEETDFGATWSRCFQLIRDKWWSTFGLILIMFIIVMISNLVFSIPAGIVSMLVSMKLVPDMPSIVTIMTNTLSTVGSTLMTALLAMALGFQYTNLVERHHGTGLLSAIDSIGSSQNRPNSADEGEF</sequence>
<accession>A0A1S2VIP4</accession>
<keyword evidence="1" id="KW-1133">Transmembrane helix</keyword>
<feature type="transmembrane region" description="Helical" evidence="1">
    <location>
        <begin position="145"/>
        <end position="165"/>
    </location>
</feature>
<comment type="caution">
    <text evidence="2">The sequence shown here is derived from an EMBL/GenBank/DDBJ whole genome shotgun (WGS) entry which is preliminary data.</text>
</comment>
<dbReference type="RefSeq" id="WP_071504660.1">
    <property type="nucleotide sequence ID" value="NZ_MORL01000010.1"/>
</dbReference>
<feature type="transmembrane region" description="Helical" evidence="1">
    <location>
        <begin position="120"/>
        <end position="139"/>
    </location>
</feature>
<proteinExistence type="predicted"/>
<gene>
    <name evidence="2" type="ORF">BLX24_18405</name>
</gene>
<reference evidence="2 3" key="1">
    <citation type="submission" date="2016-10" db="EMBL/GenBank/DDBJ databases">
        <title>Arsenicibacter rosenii gen. nov., sp. nov., an efficient arsenic-methylating bacterium isolated from an arsenic-contaminated paddy soil.</title>
        <authorList>
            <person name="Huang K."/>
        </authorList>
    </citation>
    <scope>NUCLEOTIDE SEQUENCE [LARGE SCALE GENOMIC DNA]</scope>
    <source>
        <strain evidence="2 3">SM-1</strain>
    </source>
</reference>
<evidence type="ECO:0000313" key="3">
    <source>
        <dbReference type="Proteomes" id="UP000181790"/>
    </source>
</evidence>
<dbReference type="EMBL" id="MORL01000010">
    <property type="protein sequence ID" value="OIN57718.1"/>
    <property type="molecule type" value="Genomic_DNA"/>
</dbReference>
<keyword evidence="3" id="KW-1185">Reference proteome</keyword>
<feature type="transmembrane region" description="Helical" evidence="1">
    <location>
        <begin position="185"/>
        <end position="208"/>
    </location>
</feature>
<feature type="transmembrane region" description="Helical" evidence="1">
    <location>
        <begin position="32"/>
        <end position="57"/>
    </location>
</feature>
<keyword evidence="1" id="KW-0812">Transmembrane</keyword>
<name>A0A1S2VIP4_9BACT</name>
<evidence type="ECO:0008006" key="4">
    <source>
        <dbReference type="Google" id="ProtNLM"/>
    </source>
</evidence>
<evidence type="ECO:0000313" key="2">
    <source>
        <dbReference type="EMBL" id="OIN57718.1"/>
    </source>
</evidence>
<evidence type="ECO:0000256" key="1">
    <source>
        <dbReference type="SAM" id="Phobius"/>
    </source>
</evidence>
<dbReference type="AlphaFoldDB" id="A0A1S2VIP4"/>
<protein>
    <recommendedName>
        <fullName evidence="4">Glycerophosphoryl diester phosphodiesterase membrane domain-containing protein</fullName>
    </recommendedName>
</protein>
<dbReference type="Proteomes" id="UP000181790">
    <property type="component" value="Unassembled WGS sequence"/>
</dbReference>
<organism evidence="2 3">
    <name type="scientific">Arsenicibacter rosenii</name>
    <dbReference type="NCBI Taxonomy" id="1750698"/>
    <lineage>
        <taxon>Bacteria</taxon>
        <taxon>Pseudomonadati</taxon>
        <taxon>Bacteroidota</taxon>
        <taxon>Cytophagia</taxon>
        <taxon>Cytophagales</taxon>
        <taxon>Spirosomataceae</taxon>
        <taxon>Arsenicibacter</taxon>
    </lineage>
</organism>
<feature type="transmembrane region" description="Helical" evidence="1">
    <location>
        <begin position="77"/>
        <end position="99"/>
    </location>
</feature>